<dbReference type="SMART" id="SM00342">
    <property type="entry name" value="HTH_ARAC"/>
    <property type="match status" value="1"/>
</dbReference>
<evidence type="ECO:0000256" key="2">
    <source>
        <dbReference type="ARBA" id="ARBA00023125"/>
    </source>
</evidence>
<dbReference type="EMBL" id="JBHEZZ010000012">
    <property type="protein sequence ID" value="MFC1403895.1"/>
    <property type="molecule type" value="Genomic_DNA"/>
</dbReference>
<feature type="domain" description="HTH araC/xylS-type" evidence="4">
    <location>
        <begin position="149"/>
        <end position="246"/>
    </location>
</feature>
<protein>
    <submittedName>
        <fullName evidence="5">Helix-turn-helix transcriptional regulator</fullName>
    </submittedName>
</protein>
<dbReference type="RefSeq" id="WP_030252396.1">
    <property type="nucleotide sequence ID" value="NZ_JBHEZZ010000012.1"/>
</dbReference>
<evidence type="ECO:0000256" key="3">
    <source>
        <dbReference type="ARBA" id="ARBA00023163"/>
    </source>
</evidence>
<organism evidence="5 6">
    <name type="scientific">Streptacidiphilus cavernicola</name>
    <dbReference type="NCBI Taxonomy" id="3342716"/>
    <lineage>
        <taxon>Bacteria</taxon>
        <taxon>Bacillati</taxon>
        <taxon>Actinomycetota</taxon>
        <taxon>Actinomycetes</taxon>
        <taxon>Kitasatosporales</taxon>
        <taxon>Streptomycetaceae</taxon>
        <taxon>Streptacidiphilus</taxon>
    </lineage>
</organism>
<keyword evidence="1" id="KW-0805">Transcription regulation</keyword>
<keyword evidence="6" id="KW-1185">Reference proteome</keyword>
<dbReference type="Gene3D" id="1.10.10.60">
    <property type="entry name" value="Homeodomain-like"/>
    <property type="match status" value="1"/>
</dbReference>
<proteinExistence type="predicted"/>
<keyword evidence="2" id="KW-0238">DNA-binding</keyword>
<dbReference type="SUPFAM" id="SSF46689">
    <property type="entry name" value="Homeodomain-like"/>
    <property type="match status" value="1"/>
</dbReference>
<dbReference type="PRINTS" id="PR00032">
    <property type="entry name" value="HTHARAC"/>
</dbReference>
<evidence type="ECO:0000256" key="1">
    <source>
        <dbReference type="ARBA" id="ARBA00023015"/>
    </source>
</evidence>
<dbReference type="InterPro" id="IPR018062">
    <property type="entry name" value="HTH_AraC-typ_CS"/>
</dbReference>
<dbReference type="PROSITE" id="PS01124">
    <property type="entry name" value="HTH_ARAC_FAMILY_2"/>
    <property type="match status" value="1"/>
</dbReference>
<dbReference type="InterPro" id="IPR011051">
    <property type="entry name" value="RmlC_Cupin_sf"/>
</dbReference>
<dbReference type="InterPro" id="IPR009057">
    <property type="entry name" value="Homeodomain-like_sf"/>
</dbReference>
<dbReference type="Pfam" id="PF02311">
    <property type="entry name" value="AraC_binding"/>
    <property type="match status" value="1"/>
</dbReference>
<dbReference type="PANTHER" id="PTHR11019">
    <property type="entry name" value="HTH-TYPE TRANSCRIPTIONAL REGULATOR NIMR"/>
    <property type="match status" value="1"/>
</dbReference>
<dbReference type="InterPro" id="IPR014710">
    <property type="entry name" value="RmlC-like_jellyroll"/>
</dbReference>
<comment type="caution">
    <text evidence="5">The sequence shown here is derived from an EMBL/GenBank/DDBJ whole genome shotgun (WGS) entry which is preliminary data.</text>
</comment>
<evidence type="ECO:0000259" key="4">
    <source>
        <dbReference type="PROSITE" id="PS01124"/>
    </source>
</evidence>
<dbReference type="PROSITE" id="PS00041">
    <property type="entry name" value="HTH_ARAC_FAMILY_1"/>
    <property type="match status" value="1"/>
</dbReference>
<dbReference type="PANTHER" id="PTHR11019:SF199">
    <property type="entry name" value="HTH-TYPE TRANSCRIPTIONAL REGULATOR NIMR"/>
    <property type="match status" value="1"/>
</dbReference>
<dbReference type="InterPro" id="IPR018060">
    <property type="entry name" value="HTH_AraC"/>
</dbReference>
<sequence length="250" mass="27667">MSVTRLPLPGPDRKSLTHRERVEWHDHEVHQLIYPRSGVLQVSTGLGAWVVPPHRAVWVPAGVPHAHQAHGPTQMYNLIFEASVNPLRVDQPTVVAVGPLLREVITALIEDRDADEQARANLERVALDQLRRVPALPLHLPSPSDPRLRDITELLLADPSDPRTLAQLGAAIGAGERTLSRLFREHTAMTFPQWRTQLRLHHSLKLLAAGASVTTTATACGYSSTSAFVESFRHAFGSTPGRYRREAEGF</sequence>
<name>A0ABV6UR43_9ACTN</name>
<gene>
    <name evidence="5" type="ORF">ACEZDJ_21620</name>
</gene>
<keyword evidence="3" id="KW-0804">Transcription</keyword>
<dbReference type="Gene3D" id="2.60.120.10">
    <property type="entry name" value="Jelly Rolls"/>
    <property type="match status" value="1"/>
</dbReference>
<dbReference type="Pfam" id="PF12833">
    <property type="entry name" value="HTH_18"/>
    <property type="match status" value="1"/>
</dbReference>
<dbReference type="InterPro" id="IPR020449">
    <property type="entry name" value="Tscrpt_reg_AraC-type_HTH"/>
</dbReference>
<dbReference type="InterPro" id="IPR003313">
    <property type="entry name" value="AraC-bd"/>
</dbReference>
<dbReference type="Proteomes" id="UP001592528">
    <property type="component" value="Unassembled WGS sequence"/>
</dbReference>
<evidence type="ECO:0000313" key="6">
    <source>
        <dbReference type="Proteomes" id="UP001592528"/>
    </source>
</evidence>
<reference evidence="5 6" key="1">
    <citation type="submission" date="2024-09" db="EMBL/GenBank/DDBJ databases">
        <authorList>
            <person name="Lee S.D."/>
        </authorList>
    </citation>
    <scope>NUCLEOTIDE SEQUENCE [LARGE SCALE GENOMIC DNA]</scope>
    <source>
        <strain evidence="5 6">N1-5</strain>
    </source>
</reference>
<dbReference type="CDD" id="cd06124">
    <property type="entry name" value="cupin_NimR-like_N"/>
    <property type="match status" value="1"/>
</dbReference>
<accession>A0ABV6UR43</accession>
<evidence type="ECO:0000313" key="5">
    <source>
        <dbReference type="EMBL" id="MFC1403895.1"/>
    </source>
</evidence>
<dbReference type="SUPFAM" id="SSF51182">
    <property type="entry name" value="RmlC-like cupins"/>
    <property type="match status" value="1"/>
</dbReference>